<dbReference type="SUPFAM" id="SSF52833">
    <property type="entry name" value="Thioredoxin-like"/>
    <property type="match status" value="1"/>
</dbReference>
<keyword evidence="4 6" id="KW-1133">Transmembrane helix</keyword>
<evidence type="ECO:0000256" key="1">
    <source>
        <dbReference type="ARBA" id="ARBA00004141"/>
    </source>
</evidence>
<dbReference type="GO" id="GO:0016020">
    <property type="term" value="C:membrane"/>
    <property type="evidence" value="ECO:0007669"/>
    <property type="project" value="UniProtKB-SubCell"/>
</dbReference>
<comment type="subcellular location">
    <subcellularLocation>
        <location evidence="1">Membrane</location>
        <topology evidence="1">Multi-pass membrane protein</topology>
    </subcellularLocation>
</comment>
<dbReference type="InterPro" id="IPR003834">
    <property type="entry name" value="Cyt_c_assmbl_TM_dom"/>
</dbReference>
<dbReference type="HOGENOM" id="CLU_015841_0_0_10"/>
<dbReference type="EMBL" id="CM001403">
    <property type="protein sequence ID" value="EHQ29736.1"/>
    <property type="molecule type" value="Genomic_DNA"/>
</dbReference>
<feature type="transmembrane region" description="Helical" evidence="6">
    <location>
        <begin position="415"/>
        <end position="434"/>
    </location>
</feature>
<evidence type="ECO:0000313" key="9">
    <source>
        <dbReference type="Proteomes" id="UP000002774"/>
    </source>
</evidence>
<feature type="transmembrane region" description="Helical" evidence="6">
    <location>
        <begin position="446"/>
        <end position="469"/>
    </location>
</feature>
<dbReference type="OrthoDB" id="9811036at2"/>
<dbReference type="Gene3D" id="3.40.30.10">
    <property type="entry name" value="Glutaredoxin"/>
    <property type="match status" value="1"/>
</dbReference>
<keyword evidence="9" id="KW-1185">Reference proteome</keyword>
<sequence>MKTVILILFCFFLSYDHGYAQVVSGISVKSNKWSKNVVEVEIRGEINKGWIVYSQDNQSIGLNGLKMEVNNAEIEFGSPKQRCTPVIINDDLFNNVPLAVFKGHFAFSQLLHFKGSIPGRLNILLSGFASKGQKFLPITDTLNLVIDADNKSSHVVLDITSLEISKPLSNCGIGKSESHYSILAIFLLGFAGGLLGLLTPCVFPMIPLTVSWFSGQSVNKASGIKNGMLYGIFIISIYLLGSLPFHLISGLKPELLNSLSTNVWVNLFFFGVFVFFALSFFGLFEITVSGKLTNKADSKSDLGSIAGIFFMALTLALVSFSCTGPILGSLLVGSLSSSSGAWALTAGMGGFGLALALPFTLFAMFPSWMKALPKSGGWLAVFKKSLAFVEVGLAFKFLSNADLVDHWGILPREVFIGIWLLIAMLLAAYLLGAFERSANLNGRKKIGYGRIASGGIVLMFAIYLGAGLFNKSSLELLSGFPPPTSYSLFKHNKTHEGGIKPDVMNDYQAALALSKKTGKPLMLDFTGWACVNCRKMEENVWTKPEVAAYIRSHFVLISLYVDDRKELPLDQQFMYGKKEIKSVGDLYATMESVNFKQVTQPLYVLLSKDEKLLNTPVGYTPDTGEYLKWLQCGFEASRK</sequence>
<dbReference type="GO" id="GO:0015035">
    <property type="term" value="F:protein-disulfide reductase activity"/>
    <property type="evidence" value="ECO:0007669"/>
    <property type="project" value="TreeGrafter"/>
</dbReference>
<feature type="transmembrane region" description="Helical" evidence="6">
    <location>
        <begin position="227"/>
        <end position="251"/>
    </location>
</feature>
<feature type="domain" description="Cytochrome C biogenesis protein transmembrane" evidence="7">
    <location>
        <begin position="186"/>
        <end position="398"/>
    </location>
</feature>
<dbReference type="Pfam" id="PF02683">
    <property type="entry name" value="DsbD_TM"/>
    <property type="match status" value="1"/>
</dbReference>
<dbReference type="GO" id="GO:0045454">
    <property type="term" value="P:cell redox homeostasis"/>
    <property type="evidence" value="ECO:0007669"/>
    <property type="project" value="TreeGrafter"/>
</dbReference>
<feature type="transmembrane region" description="Helical" evidence="6">
    <location>
        <begin position="340"/>
        <end position="365"/>
    </location>
</feature>
<keyword evidence="5 6" id="KW-0472">Membrane</keyword>
<dbReference type="GO" id="GO:0017004">
    <property type="term" value="P:cytochrome complex assembly"/>
    <property type="evidence" value="ECO:0007669"/>
    <property type="project" value="UniProtKB-KW"/>
</dbReference>
<dbReference type="Pfam" id="PF13899">
    <property type="entry name" value="Thioredoxin_7"/>
    <property type="match status" value="1"/>
</dbReference>
<dbReference type="AlphaFoldDB" id="H1Y3G8"/>
<proteinExistence type="predicted"/>
<keyword evidence="3" id="KW-0201">Cytochrome c-type biogenesis</keyword>
<name>H1Y3G8_9SPHI</name>
<feature type="transmembrane region" description="Helical" evidence="6">
    <location>
        <begin position="305"/>
        <end position="328"/>
    </location>
</feature>
<evidence type="ECO:0000259" key="7">
    <source>
        <dbReference type="Pfam" id="PF02683"/>
    </source>
</evidence>
<feature type="transmembrane region" description="Helical" evidence="6">
    <location>
        <begin position="263"/>
        <end position="284"/>
    </location>
</feature>
<dbReference type="RefSeq" id="WP_008511081.1">
    <property type="nucleotide sequence ID" value="NZ_CM001403.1"/>
</dbReference>
<dbReference type="InterPro" id="IPR036249">
    <property type="entry name" value="Thioredoxin-like_sf"/>
</dbReference>
<dbReference type="PANTHER" id="PTHR32234">
    <property type="entry name" value="THIOL:DISULFIDE INTERCHANGE PROTEIN DSBD"/>
    <property type="match status" value="1"/>
</dbReference>
<feature type="transmembrane region" description="Helical" evidence="6">
    <location>
        <begin position="180"/>
        <end position="206"/>
    </location>
</feature>
<dbReference type="Proteomes" id="UP000002774">
    <property type="component" value="Chromosome"/>
</dbReference>
<gene>
    <name evidence="8" type="ORF">Mucpa_5667</name>
</gene>
<evidence type="ECO:0000256" key="6">
    <source>
        <dbReference type="SAM" id="Phobius"/>
    </source>
</evidence>
<feature type="transmembrane region" description="Helical" evidence="6">
    <location>
        <begin position="377"/>
        <end position="395"/>
    </location>
</feature>
<organism evidence="8 9">
    <name type="scientific">Mucilaginibacter paludis DSM 18603</name>
    <dbReference type="NCBI Taxonomy" id="714943"/>
    <lineage>
        <taxon>Bacteria</taxon>
        <taxon>Pseudomonadati</taxon>
        <taxon>Bacteroidota</taxon>
        <taxon>Sphingobacteriia</taxon>
        <taxon>Sphingobacteriales</taxon>
        <taxon>Sphingobacteriaceae</taxon>
        <taxon>Mucilaginibacter</taxon>
    </lineage>
</organism>
<evidence type="ECO:0000256" key="2">
    <source>
        <dbReference type="ARBA" id="ARBA00022692"/>
    </source>
</evidence>
<accession>H1Y3G8</accession>
<dbReference type="PANTHER" id="PTHR32234:SF0">
    <property type="entry name" value="THIOL:DISULFIDE INTERCHANGE PROTEIN DSBD"/>
    <property type="match status" value="1"/>
</dbReference>
<evidence type="ECO:0000256" key="4">
    <source>
        <dbReference type="ARBA" id="ARBA00022989"/>
    </source>
</evidence>
<evidence type="ECO:0000256" key="3">
    <source>
        <dbReference type="ARBA" id="ARBA00022748"/>
    </source>
</evidence>
<dbReference type="eggNOG" id="COG4232">
    <property type="taxonomic scope" value="Bacteria"/>
</dbReference>
<reference evidence="8" key="1">
    <citation type="submission" date="2011-09" db="EMBL/GenBank/DDBJ databases">
        <title>The permanent draft genome of Mucilaginibacter paludis DSM 18603.</title>
        <authorList>
            <consortium name="US DOE Joint Genome Institute (JGI-PGF)"/>
            <person name="Lucas S."/>
            <person name="Han J."/>
            <person name="Lapidus A."/>
            <person name="Bruce D."/>
            <person name="Goodwin L."/>
            <person name="Pitluck S."/>
            <person name="Peters L."/>
            <person name="Kyrpides N."/>
            <person name="Mavromatis K."/>
            <person name="Ivanova N."/>
            <person name="Mikhailova N."/>
            <person name="Held B."/>
            <person name="Detter J.C."/>
            <person name="Tapia R."/>
            <person name="Han C."/>
            <person name="Land M."/>
            <person name="Hauser L."/>
            <person name="Markowitz V."/>
            <person name="Cheng J.-F."/>
            <person name="Hugenholtz P."/>
            <person name="Woyke T."/>
            <person name="Wu D."/>
            <person name="Tindall B."/>
            <person name="Brambilla E."/>
            <person name="Klenk H.-P."/>
            <person name="Eisen J.A."/>
        </authorList>
    </citation>
    <scope>NUCLEOTIDE SEQUENCE [LARGE SCALE GENOMIC DNA]</scope>
    <source>
        <strain evidence="8">DSM 18603</strain>
    </source>
</reference>
<evidence type="ECO:0000313" key="8">
    <source>
        <dbReference type="EMBL" id="EHQ29736.1"/>
    </source>
</evidence>
<keyword evidence="2 6" id="KW-0812">Transmembrane</keyword>
<dbReference type="STRING" id="714943.Mucpa_5667"/>
<protein>
    <submittedName>
        <fullName evidence="8">Cytochrome c biogenesis protein transmembrane region</fullName>
    </submittedName>
</protein>
<evidence type="ECO:0000256" key="5">
    <source>
        <dbReference type="ARBA" id="ARBA00023136"/>
    </source>
</evidence>